<keyword evidence="1" id="KW-0680">Restriction system</keyword>
<protein>
    <submittedName>
        <fullName evidence="3">Uncharacterized protein</fullName>
    </submittedName>
</protein>
<accession>A0A931IE64</accession>
<evidence type="ECO:0000313" key="4">
    <source>
        <dbReference type="Proteomes" id="UP000655751"/>
    </source>
</evidence>
<dbReference type="InterPro" id="IPR044946">
    <property type="entry name" value="Restrct_endonuc_typeI_TRD_sf"/>
</dbReference>
<gene>
    <name evidence="3" type="ORF">IT779_21650</name>
</gene>
<comment type="caution">
    <text evidence="3">The sequence shown here is derived from an EMBL/GenBank/DDBJ whole genome shotgun (WGS) entry which is preliminary data.</text>
</comment>
<evidence type="ECO:0000256" key="1">
    <source>
        <dbReference type="ARBA" id="ARBA00022747"/>
    </source>
</evidence>
<sequence length="324" mass="36692">MNVMVHRPKWFRNGYVFVSYAPTVGINKDGEELYVVDPETGTRTGVIDDRVLEDVHTLIDEASTTSTSRWVENKALNPGLMAVPVYFDDRSNSHFEQLITEPEFDGFESATLGELIDSRQILARPGHGSPSADLRTGTVPYIKVSDLRAGQVNINPTNRVSEVVAQRFWKGGESGLSAYDLLTPIRTSKNIGDFAVLMPGQERLVLTKEILVLHAADDALFDNFYLLWAMSLRVVRRQWDRIVFMQTNREDVGSRYRQIRIPLAKTKELADTVSAPFRDYYLGVQELRGKFLEHLSESDKYHIFLSSAEAVEEELETELDSSVE</sequence>
<name>A0A931IE64_9NOCA</name>
<keyword evidence="2" id="KW-0238">DNA-binding</keyword>
<dbReference type="Gene3D" id="3.90.220.20">
    <property type="entry name" value="DNA methylase specificity domains"/>
    <property type="match status" value="1"/>
</dbReference>
<dbReference type="Proteomes" id="UP000655751">
    <property type="component" value="Unassembled WGS sequence"/>
</dbReference>
<dbReference type="GO" id="GO:0003677">
    <property type="term" value="F:DNA binding"/>
    <property type="evidence" value="ECO:0007669"/>
    <property type="project" value="UniProtKB-KW"/>
</dbReference>
<evidence type="ECO:0000313" key="3">
    <source>
        <dbReference type="EMBL" id="MBH0778888.1"/>
    </source>
</evidence>
<evidence type="ECO:0000256" key="2">
    <source>
        <dbReference type="ARBA" id="ARBA00023125"/>
    </source>
</evidence>
<dbReference type="AlphaFoldDB" id="A0A931IE64"/>
<proteinExistence type="predicted"/>
<dbReference type="GO" id="GO:0009307">
    <property type="term" value="P:DNA restriction-modification system"/>
    <property type="evidence" value="ECO:0007669"/>
    <property type="project" value="UniProtKB-KW"/>
</dbReference>
<organism evidence="3 4">
    <name type="scientific">Nocardia bovistercoris</name>
    <dbReference type="NCBI Taxonomy" id="2785916"/>
    <lineage>
        <taxon>Bacteria</taxon>
        <taxon>Bacillati</taxon>
        <taxon>Actinomycetota</taxon>
        <taxon>Actinomycetes</taxon>
        <taxon>Mycobacteriales</taxon>
        <taxon>Nocardiaceae</taxon>
        <taxon>Nocardia</taxon>
    </lineage>
</organism>
<dbReference type="EMBL" id="JADMLG010000009">
    <property type="protein sequence ID" value="MBH0778888.1"/>
    <property type="molecule type" value="Genomic_DNA"/>
</dbReference>
<keyword evidence="4" id="KW-1185">Reference proteome</keyword>
<dbReference type="RefSeq" id="WP_198428791.1">
    <property type="nucleotide sequence ID" value="NZ_JADMLG010000009.1"/>
</dbReference>
<reference evidence="3" key="1">
    <citation type="submission" date="2020-11" db="EMBL/GenBank/DDBJ databases">
        <title>Nocardia NEAU-351.nov., a novel actinomycete isolated from the cow dung.</title>
        <authorList>
            <person name="Zhang X."/>
        </authorList>
    </citation>
    <scope>NUCLEOTIDE SEQUENCE</scope>
    <source>
        <strain evidence="3">NEAU-351</strain>
    </source>
</reference>